<dbReference type="GO" id="GO:0006401">
    <property type="term" value="P:RNA catabolic process"/>
    <property type="evidence" value="ECO:0007669"/>
    <property type="project" value="TreeGrafter"/>
</dbReference>
<evidence type="ECO:0000256" key="4">
    <source>
        <dbReference type="PIRSR" id="PIRSR633697-1"/>
    </source>
</evidence>
<dbReference type="PANTHER" id="PTHR11240">
    <property type="entry name" value="RIBONUCLEASE T2"/>
    <property type="match status" value="1"/>
</dbReference>
<dbReference type="GO" id="GO:0005576">
    <property type="term" value="C:extracellular region"/>
    <property type="evidence" value="ECO:0007669"/>
    <property type="project" value="TreeGrafter"/>
</dbReference>
<sequence length="256" mass="27550">MFSALTLGCSTSGAASCSSSGKGTCCFEAPGGLLLQTQFWDTNPSTGPSDSWTIHGLWGDNCDGTYSENCDSSRDYTDITSLLTAAGATDTLSYMKDYWLNDDGSSEELWEHEWATHGTCYSTLETSCFKDYTKGDEAVAFYETVVSLFKTLPTYKWLADSGITPSDSKTYEWTDVEAALVKNGNGLKPMVTCDSGSIGAISWYFNVKGSLVDGDFVAIGELRVPSRSNVSNRPSIDSPESSTCSGTVKYPTKSSS</sequence>
<feature type="active site" evidence="4">
    <location>
        <position position="113"/>
    </location>
</feature>
<dbReference type="InterPro" id="IPR033130">
    <property type="entry name" value="RNase_T2_His_AS_2"/>
</dbReference>
<evidence type="ECO:0000313" key="7">
    <source>
        <dbReference type="EMBL" id="KZP32528.1"/>
    </source>
</evidence>
<protein>
    <recommendedName>
        <fullName evidence="2">ribonuclease T2</fullName>
        <ecNumber evidence="2">4.6.1.19</ecNumber>
    </recommendedName>
</protein>
<feature type="region of interest" description="Disordered" evidence="6">
    <location>
        <begin position="228"/>
        <end position="256"/>
    </location>
</feature>
<dbReference type="SUPFAM" id="SSF55895">
    <property type="entry name" value="Ribonuclease Rh-like"/>
    <property type="match status" value="1"/>
</dbReference>
<dbReference type="Proteomes" id="UP000076532">
    <property type="component" value="Unassembled WGS sequence"/>
</dbReference>
<dbReference type="Gene3D" id="3.90.730.10">
    <property type="entry name" value="Ribonuclease T2-like"/>
    <property type="match status" value="1"/>
</dbReference>
<dbReference type="PROSITE" id="PS00531">
    <property type="entry name" value="RNASE_T2_2"/>
    <property type="match status" value="1"/>
</dbReference>
<dbReference type="GO" id="GO:0033897">
    <property type="term" value="F:ribonuclease T2 activity"/>
    <property type="evidence" value="ECO:0007669"/>
    <property type="project" value="UniProtKB-EC"/>
</dbReference>
<dbReference type="PANTHER" id="PTHR11240:SF22">
    <property type="entry name" value="RIBONUCLEASE T2"/>
    <property type="match status" value="1"/>
</dbReference>
<dbReference type="EMBL" id="KV417485">
    <property type="protein sequence ID" value="KZP32528.1"/>
    <property type="molecule type" value="Genomic_DNA"/>
</dbReference>
<name>A0A166VAW0_9AGAM</name>
<reference evidence="7 8" key="1">
    <citation type="journal article" date="2016" name="Mol. Biol. Evol.">
        <title>Comparative Genomics of Early-Diverging Mushroom-Forming Fungi Provides Insights into the Origins of Lignocellulose Decay Capabilities.</title>
        <authorList>
            <person name="Nagy L.G."/>
            <person name="Riley R."/>
            <person name="Tritt A."/>
            <person name="Adam C."/>
            <person name="Daum C."/>
            <person name="Floudas D."/>
            <person name="Sun H."/>
            <person name="Yadav J.S."/>
            <person name="Pangilinan J."/>
            <person name="Larsson K.H."/>
            <person name="Matsuura K."/>
            <person name="Barry K."/>
            <person name="Labutti K."/>
            <person name="Kuo R."/>
            <person name="Ohm R.A."/>
            <person name="Bhattacharya S.S."/>
            <person name="Shirouzu T."/>
            <person name="Yoshinaga Y."/>
            <person name="Martin F.M."/>
            <person name="Grigoriev I.V."/>
            <person name="Hibbett D.S."/>
        </authorList>
    </citation>
    <scope>NUCLEOTIDE SEQUENCE [LARGE SCALE GENOMIC DNA]</scope>
    <source>
        <strain evidence="7 8">CBS 109695</strain>
    </source>
</reference>
<evidence type="ECO:0000256" key="2">
    <source>
        <dbReference type="ARBA" id="ARBA00012571"/>
    </source>
</evidence>
<evidence type="ECO:0000256" key="6">
    <source>
        <dbReference type="SAM" id="MobiDB-lite"/>
    </source>
</evidence>
<evidence type="ECO:0000256" key="1">
    <source>
        <dbReference type="ARBA" id="ARBA00007469"/>
    </source>
</evidence>
<evidence type="ECO:0000256" key="5">
    <source>
        <dbReference type="RuleBase" id="RU004328"/>
    </source>
</evidence>
<dbReference type="InterPro" id="IPR001568">
    <property type="entry name" value="RNase_T2-like"/>
</dbReference>
<evidence type="ECO:0000313" key="8">
    <source>
        <dbReference type="Proteomes" id="UP000076532"/>
    </source>
</evidence>
<dbReference type="AlphaFoldDB" id="A0A166VAW0"/>
<dbReference type="Pfam" id="PF00445">
    <property type="entry name" value="Ribonuclease_T2"/>
    <property type="match status" value="1"/>
</dbReference>
<proteinExistence type="inferred from homology"/>
<dbReference type="InterPro" id="IPR033697">
    <property type="entry name" value="Ribonuclease_T2_eukaryotic"/>
</dbReference>
<dbReference type="OrthoDB" id="435754at2759"/>
<dbReference type="CDD" id="cd01061">
    <property type="entry name" value="RNase_T2_euk"/>
    <property type="match status" value="1"/>
</dbReference>
<evidence type="ECO:0000256" key="3">
    <source>
        <dbReference type="ARBA" id="ARBA00023157"/>
    </source>
</evidence>
<dbReference type="InterPro" id="IPR036430">
    <property type="entry name" value="RNase_T2-like_sf"/>
</dbReference>
<accession>A0A166VAW0</accession>
<feature type="active site" evidence="4">
    <location>
        <position position="55"/>
    </location>
</feature>
<feature type="active site" evidence="4">
    <location>
        <position position="117"/>
    </location>
</feature>
<dbReference type="EC" id="4.6.1.19" evidence="2"/>
<keyword evidence="8" id="KW-1185">Reference proteome</keyword>
<dbReference type="GO" id="GO:0003723">
    <property type="term" value="F:RNA binding"/>
    <property type="evidence" value="ECO:0007669"/>
    <property type="project" value="InterPro"/>
</dbReference>
<comment type="similarity">
    <text evidence="1 5">Belongs to the RNase T2 family.</text>
</comment>
<organism evidence="7 8">
    <name type="scientific">Athelia psychrophila</name>
    <dbReference type="NCBI Taxonomy" id="1759441"/>
    <lineage>
        <taxon>Eukaryota</taxon>
        <taxon>Fungi</taxon>
        <taxon>Dikarya</taxon>
        <taxon>Basidiomycota</taxon>
        <taxon>Agaricomycotina</taxon>
        <taxon>Agaricomycetes</taxon>
        <taxon>Agaricomycetidae</taxon>
        <taxon>Atheliales</taxon>
        <taxon>Atheliaceae</taxon>
        <taxon>Athelia</taxon>
    </lineage>
</organism>
<keyword evidence="3" id="KW-1015">Disulfide bond</keyword>
<gene>
    <name evidence="7" type="ORF">FIBSPDRAFT_916363</name>
</gene>